<evidence type="ECO:0000259" key="2">
    <source>
        <dbReference type="Pfam" id="PF03190"/>
    </source>
</evidence>
<evidence type="ECO:0000256" key="1">
    <source>
        <dbReference type="ARBA" id="ARBA00023284"/>
    </source>
</evidence>
<keyword evidence="1" id="KW-0676">Redox-active center</keyword>
<protein>
    <submittedName>
        <fullName evidence="3">Thioredoxin</fullName>
    </submittedName>
</protein>
<dbReference type="PANTHER" id="PTHR42899">
    <property type="entry name" value="SPERMATOGENESIS-ASSOCIATED PROTEIN 20"/>
    <property type="match status" value="1"/>
</dbReference>
<reference evidence="3 4" key="1">
    <citation type="submission" date="2018-06" db="EMBL/GenBank/DDBJ databases">
        <title>The draft genome sequence of Crocinitomix sp. SM1701.</title>
        <authorList>
            <person name="Zhang X."/>
        </authorList>
    </citation>
    <scope>NUCLEOTIDE SEQUENCE [LARGE SCALE GENOMIC DNA]</scope>
    <source>
        <strain evidence="3 4">SM1701</strain>
    </source>
</reference>
<dbReference type="OrthoDB" id="9811036at2"/>
<evidence type="ECO:0000313" key="4">
    <source>
        <dbReference type="Proteomes" id="UP000249248"/>
    </source>
</evidence>
<dbReference type="Gene3D" id="3.40.30.10">
    <property type="entry name" value="Glutaredoxin"/>
    <property type="match status" value="1"/>
</dbReference>
<accession>A0A2W1N085</accession>
<comment type="caution">
    <text evidence="3">The sequence shown here is derived from an EMBL/GenBank/DDBJ whole genome shotgun (WGS) entry which is preliminary data.</text>
</comment>
<dbReference type="PROSITE" id="PS00194">
    <property type="entry name" value="THIOREDOXIN_1"/>
    <property type="match status" value="1"/>
</dbReference>
<dbReference type="InterPro" id="IPR017937">
    <property type="entry name" value="Thioredoxin_CS"/>
</dbReference>
<dbReference type="InterPro" id="IPR036249">
    <property type="entry name" value="Thioredoxin-like_sf"/>
</dbReference>
<dbReference type="EMBL" id="QKSB01000003">
    <property type="protein sequence ID" value="PZE17617.1"/>
    <property type="molecule type" value="Genomic_DNA"/>
</dbReference>
<dbReference type="PROSITE" id="PS51257">
    <property type="entry name" value="PROKAR_LIPOPROTEIN"/>
    <property type="match status" value="1"/>
</dbReference>
<proteinExistence type="predicted"/>
<evidence type="ECO:0000313" key="3">
    <source>
        <dbReference type="EMBL" id="PZE17617.1"/>
    </source>
</evidence>
<dbReference type="InterPro" id="IPR024705">
    <property type="entry name" value="Ssp411"/>
</dbReference>
<dbReference type="PANTHER" id="PTHR42899:SF1">
    <property type="entry name" value="SPERMATOGENESIS-ASSOCIATED PROTEIN 20"/>
    <property type="match status" value="1"/>
</dbReference>
<dbReference type="SUPFAM" id="SSF52833">
    <property type="entry name" value="Thioredoxin-like"/>
    <property type="match status" value="1"/>
</dbReference>
<keyword evidence="4" id="KW-1185">Reference proteome</keyword>
<name>A0A2W1N085_9FLAO</name>
<sequence length="183" mass="20737">MKKYLIAALVFGAVACGASKGTSETTSKADAKPKTEVATQNVITQAPRPVTIEWLDFETAIERNKKEPKYIFIDIYTEWCGWCKKMDASTFLNPEVMAYMNTHFYAVKMDAESKEPIAYNGNLYEYKQYNARAGYNTLSVSLLGNQMSFPSFVILDKKEAKKGKIMGYKEPVAFLKELKTYVK</sequence>
<feature type="domain" description="Spermatogenesis-associated protein 20-like TRX" evidence="2">
    <location>
        <begin position="52"/>
        <end position="149"/>
    </location>
</feature>
<dbReference type="InterPro" id="IPR004879">
    <property type="entry name" value="Ssp411-like_TRX"/>
</dbReference>
<dbReference type="RefSeq" id="WP_111062577.1">
    <property type="nucleotide sequence ID" value="NZ_JBHUCU010000027.1"/>
</dbReference>
<organism evidence="3 4">
    <name type="scientific">Putridiphycobacter roseus</name>
    <dbReference type="NCBI Taxonomy" id="2219161"/>
    <lineage>
        <taxon>Bacteria</taxon>
        <taxon>Pseudomonadati</taxon>
        <taxon>Bacteroidota</taxon>
        <taxon>Flavobacteriia</taxon>
        <taxon>Flavobacteriales</taxon>
        <taxon>Crocinitomicaceae</taxon>
        <taxon>Putridiphycobacter</taxon>
    </lineage>
</organism>
<dbReference type="Proteomes" id="UP000249248">
    <property type="component" value="Unassembled WGS sequence"/>
</dbReference>
<gene>
    <name evidence="3" type="ORF">DNU06_07245</name>
</gene>
<dbReference type="AlphaFoldDB" id="A0A2W1N085"/>
<dbReference type="Pfam" id="PF03190">
    <property type="entry name" value="Thioredox_DsbH"/>
    <property type="match status" value="1"/>
</dbReference>